<dbReference type="Proteomes" id="UP000319148">
    <property type="component" value="Unassembled WGS sequence"/>
</dbReference>
<dbReference type="OrthoDB" id="6394136at2"/>
<reference evidence="3" key="1">
    <citation type="submission" date="2019-06" db="EMBL/GenBank/DDBJ databases">
        <title>The complete genome of Emcibacter congregatus ZYLT.</title>
        <authorList>
            <person name="Zhao Z."/>
        </authorList>
    </citation>
    <scope>NUCLEOTIDE SEQUENCE [LARGE SCALE GENOMIC DNA]</scope>
    <source>
        <strain evidence="3">MCCC 1A06723</strain>
    </source>
</reference>
<dbReference type="NCBIfam" id="TIGR02595">
    <property type="entry name" value="PEP_CTERM"/>
    <property type="match status" value="1"/>
</dbReference>
<dbReference type="EMBL" id="VFIY01000019">
    <property type="protein sequence ID" value="TPD56828.1"/>
    <property type="molecule type" value="Genomic_DNA"/>
</dbReference>
<sequence length="262" mass="27941">MLPAFVIEKINVLRSKTVASAACTLLAVLLNFTALNTTASATAVKVFWNPGIGAKAANRPENTPYPARYLPDETLLTGGDLEAVGIVNDSVNHGALSFTFTNIPDAFSENHYLNFSLLPTTGYQAELSSLFLATDSSQSVSDYVLRTSLDGFTNDISGFNWFGPNSEGYRGIGFDLSALAAITSEIVFHLHIFDSFQNDGVSQIYGSVHTQGRGLMFGDINVSPREDSQGGAADVPAPGISLLFGLGVLGIGLTRRRKPSLK</sequence>
<name>A0A501P9C4_9PROT</name>
<dbReference type="AlphaFoldDB" id="A0A501P9C4"/>
<proteinExistence type="predicted"/>
<gene>
    <name evidence="2" type="ORF">FIV46_17815</name>
</gene>
<evidence type="ECO:0000259" key="1">
    <source>
        <dbReference type="Pfam" id="PF07589"/>
    </source>
</evidence>
<dbReference type="InterPro" id="IPR013424">
    <property type="entry name" value="Ice-binding_C"/>
</dbReference>
<dbReference type="Pfam" id="PF07589">
    <property type="entry name" value="PEP-CTERM"/>
    <property type="match status" value="1"/>
</dbReference>
<evidence type="ECO:0000313" key="3">
    <source>
        <dbReference type="Proteomes" id="UP000319148"/>
    </source>
</evidence>
<comment type="caution">
    <text evidence="2">The sequence shown here is derived from an EMBL/GenBank/DDBJ whole genome shotgun (WGS) entry which is preliminary data.</text>
</comment>
<feature type="domain" description="Ice-binding protein C-terminal" evidence="1">
    <location>
        <begin position="234"/>
        <end position="256"/>
    </location>
</feature>
<protein>
    <submittedName>
        <fullName evidence="2">PEP-CTERM sorting domain-containing protein</fullName>
    </submittedName>
</protein>
<dbReference type="RefSeq" id="WP_139942299.1">
    <property type="nucleotide sequence ID" value="NZ_JBHSYP010000003.1"/>
</dbReference>
<keyword evidence="3" id="KW-1185">Reference proteome</keyword>
<evidence type="ECO:0000313" key="2">
    <source>
        <dbReference type="EMBL" id="TPD56828.1"/>
    </source>
</evidence>
<accession>A0A501P9C4</accession>
<organism evidence="2 3">
    <name type="scientific">Emcibacter nanhaiensis</name>
    <dbReference type="NCBI Taxonomy" id="1505037"/>
    <lineage>
        <taxon>Bacteria</taxon>
        <taxon>Pseudomonadati</taxon>
        <taxon>Pseudomonadota</taxon>
        <taxon>Alphaproteobacteria</taxon>
        <taxon>Emcibacterales</taxon>
        <taxon>Emcibacteraceae</taxon>
        <taxon>Emcibacter</taxon>
    </lineage>
</organism>